<name>A0A1H8GTC5_9BACL</name>
<feature type="transmembrane region" description="Helical" evidence="1">
    <location>
        <begin position="115"/>
        <end position="134"/>
    </location>
</feature>
<dbReference type="EMBL" id="FOCQ01000012">
    <property type="protein sequence ID" value="SEN47292.1"/>
    <property type="molecule type" value="Genomic_DNA"/>
</dbReference>
<accession>A0A1H8GTC5</accession>
<evidence type="ECO:0000313" key="3">
    <source>
        <dbReference type="Proteomes" id="UP000199695"/>
    </source>
</evidence>
<evidence type="ECO:0000313" key="2">
    <source>
        <dbReference type="EMBL" id="SEN47292.1"/>
    </source>
</evidence>
<dbReference type="RefSeq" id="WP_089970265.1">
    <property type="nucleotide sequence ID" value="NZ_FOCQ01000012.1"/>
</dbReference>
<dbReference type="PANTHER" id="PTHR36832:SF2">
    <property type="entry name" value="INTEGRAL MEMBRANE PROTEIN"/>
    <property type="match status" value="1"/>
</dbReference>
<dbReference type="Proteomes" id="UP000199695">
    <property type="component" value="Unassembled WGS sequence"/>
</dbReference>
<keyword evidence="1" id="KW-1133">Transmembrane helix</keyword>
<reference evidence="2 3" key="1">
    <citation type="submission" date="2016-10" db="EMBL/GenBank/DDBJ databases">
        <authorList>
            <person name="de Groot N.N."/>
        </authorList>
    </citation>
    <scope>NUCLEOTIDE SEQUENCE [LARGE SCALE GENOMIC DNA]</scope>
    <source>
        <strain evidence="2 3">DSM 46701</strain>
    </source>
</reference>
<dbReference type="STRING" id="1173111.SAMN05444955_11266"/>
<feature type="transmembrane region" description="Helical" evidence="1">
    <location>
        <begin position="57"/>
        <end position="75"/>
    </location>
</feature>
<gene>
    <name evidence="2" type="ORF">SAMN05444955_11266</name>
</gene>
<evidence type="ECO:0000256" key="1">
    <source>
        <dbReference type="SAM" id="Phobius"/>
    </source>
</evidence>
<feature type="transmembrane region" description="Helical" evidence="1">
    <location>
        <begin position="141"/>
        <end position="162"/>
    </location>
</feature>
<organism evidence="2 3">
    <name type="scientific">Lihuaxuella thermophila</name>
    <dbReference type="NCBI Taxonomy" id="1173111"/>
    <lineage>
        <taxon>Bacteria</taxon>
        <taxon>Bacillati</taxon>
        <taxon>Bacillota</taxon>
        <taxon>Bacilli</taxon>
        <taxon>Bacillales</taxon>
        <taxon>Thermoactinomycetaceae</taxon>
        <taxon>Lihuaxuella</taxon>
    </lineage>
</organism>
<dbReference type="OrthoDB" id="2959485at2"/>
<feature type="transmembrane region" description="Helical" evidence="1">
    <location>
        <begin position="22"/>
        <end position="45"/>
    </location>
</feature>
<protein>
    <submittedName>
        <fullName evidence="2">ABC-2 type transport system permease protein</fullName>
    </submittedName>
</protein>
<feature type="transmembrane region" description="Helical" evidence="1">
    <location>
        <begin position="227"/>
        <end position="249"/>
    </location>
</feature>
<sequence length="262" mass="29660">MIYWVLIKKSYLLQLQYRIAHLINNLGSLIFGFIYIAIWTGVLTGKEHATPYDIPDMVHYMAFSQCLLWVVAFLTPGLNVQNSVRTGAISIEMARPAAYFSVVISQEIGRIAYNFLYRSFPIGLVFAVTVGFYFPDRWETYLWTLLSILLAVWIGLNFQYLIGISACWTTEVTWAHLTYMTLLFGLGGQLVPVDLLPRILGQITPYLPFACMIYYPVVIYLEKSPSVPVAMIGIQLAWAAVLTGIGGWLTRLARRRLEIQGG</sequence>
<keyword evidence="3" id="KW-1185">Reference proteome</keyword>
<keyword evidence="1" id="KW-0472">Membrane</keyword>
<proteinExistence type="predicted"/>
<dbReference type="AlphaFoldDB" id="A0A1H8GTC5"/>
<feature type="transmembrane region" description="Helical" evidence="1">
    <location>
        <begin position="203"/>
        <end position="221"/>
    </location>
</feature>
<feature type="transmembrane region" description="Helical" evidence="1">
    <location>
        <begin position="174"/>
        <end position="191"/>
    </location>
</feature>
<dbReference type="PANTHER" id="PTHR36832">
    <property type="entry name" value="SLR1174 PROTEIN-RELATED"/>
    <property type="match status" value="1"/>
</dbReference>
<keyword evidence="1" id="KW-0812">Transmembrane</keyword>